<dbReference type="KEGG" id="uam:UABAM_04493"/>
<dbReference type="AlphaFoldDB" id="A0A5S9F4S3"/>
<evidence type="ECO:0000313" key="3">
    <source>
        <dbReference type="Proteomes" id="UP000326354"/>
    </source>
</evidence>
<proteinExistence type="predicted"/>
<feature type="transmembrane region" description="Helical" evidence="1">
    <location>
        <begin position="69"/>
        <end position="86"/>
    </location>
</feature>
<dbReference type="Gene3D" id="2.60.120.260">
    <property type="entry name" value="Galactose-binding domain-like"/>
    <property type="match status" value="1"/>
</dbReference>
<gene>
    <name evidence="2" type="ORF">UABAM_04493</name>
</gene>
<dbReference type="RefSeq" id="WP_151970183.1">
    <property type="nucleotide sequence ID" value="NZ_AP019860.1"/>
</dbReference>
<keyword evidence="1" id="KW-0472">Membrane</keyword>
<protein>
    <submittedName>
        <fullName evidence="2">Uncharacterized protein</fullName>
    </submittedName>
</protein>
<name>A0A5S9F4S3_UABAM</name>
<feature type="transmembrane region" description="Helical" evidence="1">
    <location>
        <begin position="98"/>
        <end position="116"/>
    </location>
</feature>
<keyword evidence="3" id="KW-1185">Reference proteome</keyword>
<evidence type="ECO:0000313" key="2">
    <source>
        <dbReference type="EMBL" id="BBM86107.1"/>
    </source>
</evidence>
<organism evidence="2 3">
    <name type="scientific">Uabimicrobium amorphum</name>
    <dbReference type="NCBI Taxonomy" id="2596890"/>
    <lineage>
        <taxon>Bacteria</taxon>
        <taxon>Pseudomonadati</taxon>
        <taxon>Planctomycetota</taxon>
        <taxon>Candidatus Uabimicrobiia</taxon>
        <taxon>Candidatus Uabimicrobiales</taxon>
        <taxon>Candidatus Uabimicrobiaceae</taxon>
        <taxon>Candidatus Uabimicrobium</taxon>
    </lineage>
</organism>
<sequence>MNENGWNKWGWFGGVIGSSLWMYLLAAEMLWSGQTYLHPIIGFNIALCVTALGILLWRWRTNLSVSQAMRLFVLALFPATLCLLVLRSTSELGILHQYYWSMLFAFSFLFVQFAYVGNYGPFAKKRELLCKFTDEPLDKDARCENQMIAIQQTQQHKKTFSLFHYDCATSLADSMIIYEAYIKSENVEEAYLEMWAVFDNGQKYFSRGVNSPIRGTQDWQRFSIPFFLSRKQSPSAIELNIVISGIGNIYIKDIALHCRRALRS</sequence>
<reference evidence="2 3" key="1">
    <citation type="submission" date="2019-08" db="EMBL/GenBank/DDBJ databases">
        <title>Complete genome sequence of Candidatus Uab amorphum.</title>
        <authorList>
            <person name="Shiratori T."/>
            <person name="Suzuki S."/>
            <person name="Kakizawa Y."/>
            <person name="Ishida K."/>
        </authorList>
    </citation>
    <scope>NUCLEOTIDE SEQUENCE [LARGE SCALE GENOMIC DNA]</scope>
    <source>
        <strain evidence="2 3">SRT547</strain>
    </source>
</reference>
<dbReference type="EMBL" id="AP019860">
    <property type="protein sequence ID" value="BBM86107.1"/>
    <property type="molecule type" value="Genomic_DNA"/>
</dbReference>
<feature type="transmembrane region" description="Helical" evidence="1">
    <location>
        <begin position="9"/>
        <end position="30"/>
    </location>
</feature>
<accession>A0A5S9F4S3</accession>
<keyword evidence="1" id="KW-1133">Transmembrane helix</keyword>
<evidence type="ECO:0000256" key="1">
    <source>
        <dbReference type="SAM" id="Phobius"/>
    </source>
</evidence>
<dbReference type="OrthoDB" id="8365150at2"/>
<keyword evidence="1" id="KW-0812">Transmembrane</keyword>
<dbReference type="Proteomes" id="UP000326354">
    <property type="component" value="Chromosome"/>
</dbReference>
<feature type="transmembrane region" description="Helical" evidence="1">
    <location>
        <begin position="36"/>
        <end position="57"/>
    </location>
</feature>